<dbReference type="EMBL" id="CP136862">
    <property type="protein sequence ID" value="WOJ91519.1"/>
    <property type="molecule type" value="Genomic_DNA"/>
</dbReference>
<evidence type="ECO:0000313" key="3">
    <source>
        <dbReference type="Proteomes" id="UP001626536"/>
    </source>
</evidence>
<accession>A0ABZ0HYM8</accession>
<proteinExistence type="predicted"/>
<dbReference type="InterPro" id="IPR018754">
    <property type="entry name" value="RovC-like_DNA-bd"/>
</dbReference>
<evidence type="ECO:0000313" key="2">
    <source>
        <dbReference type="EMBL" id="WOJ91519.1"/>
    </source>
</evidence>
<name>A0ABZ0HYM8_9HYPH</name>
<organism evidence="2 3">
    <name type="scientific">Methylocapsa polymorpha</name>
    <dbReference type="NCBI Taxonomy" id="3080828"/>
    <lineage>
        <taxon>Bacteria</taxon>
        <taxon>Pseudomonadati</taxon>
        <taxon>Pseudomonadota</taxon>
        <taxon>Alphaproteobacteria</taxon>
        <taxon>Hyphomicrobiales</taxon>
        <taxon>Beijerinckiaceae</taxon>
        <taxon>Methylocapsa</taxon>
    </lineage>
</organism>
<reference evidence="2 3" key="1">
    <citation type="submission" date="2023-10" db="EMBL/GenBank/DDBJ databases">
        <title>Novel methanotroph of the genus Methylocapsa from a subarctic wetland.</title>
        <authorList>
            <person name="Belova S.E."/>
            <person name="Oshkin I.Y."/>
            <person name="Miroshnikov K."/>
            <person name="Dedysh S.N."/>
        </authorList>
    </citation>
    <scope>NUCLEOTIDE SEQUENCE [LARGE SCALE GENOMIC DNA]</scope>
    <source>
        <strain evidence="2 3">RX1</strain>
    </source>
</reference>
<sequence length="90" mass="10314">MMPTPLDPPIADFAPSEARLTDYDRSHLPTYMRLLDAASEGAPWEEVARIVLGLDPALEPDRARRAHETHLARARWLTEHGYRELLRSPR</sequence>
<dbReference type="Proteomes" id="UP001626536">
    <property type="component" value="Chromosome"/>
</dbReference>
<protein>
    <submittedName>
        <fullName evidence="2">DUF2285 domain-containing protein</fullName>
    </submittedName>
</protein>
<evidence type="ECO:0000259" key="1">
    <source>
        <dbReference type="Pfam" id="PF10074"/>
    </source>
</evidence>
<gene>
    <name evidence="2" type="ORF">RZS28_10960</name>
</gene>
<keyword evidence="3" id="KW-1185">Reference proteome</keyword>
<feature type="domain" description="T6SS Transcription factor RovC-like DNA binding" evidence="1">
    <location>
        <begin position="15"/>
        <end position="87"/>
    </location>
</feature>
<dbReference type="Pfam" id="PF10074">
    <property type="entry name" value="RovC_DNA-bd"/>
    <property type="match status" value="1"/>
</dbReference>